<dbReference type="EMBL" id="NCKW01003390">
    <property type="protein sequence ID" value="POM76822.1"/>
    <property type="molecule type" value="Genomic_DNA"/>
</dbReference>
<name>A0A2P4YG76_9STRA</name>
<dbReference type="Proteomes" id="UP000237271">
    <property type="component" value="Unassembled WGS sequence"/>
</dbReference>
<proteinExistence type="predicted"/>
<organism evidence="2 3">
    <name type="scientific">Phytophthora palmivora</name>
    <dbReference type="NCBI Taxonomy" id="4796"/>
    <lineage>
        <taxon>Eukaryota</taxon>
        <taxon>Sar</taxon>
        <taxon>Stramenopiles</taxon>
        <taxon>Oomycota</taxon>
        <taxon>Peronosporomycetes</taxon>
        <taxon>Peronosporales</taxon>
        <taxon>Peronosporaceae</taxon>
        <taxon>Phytophthora</taxon>
    </lineage>
</organism>
<accession>A0A2P4YG76</accession>
<protein>
    <submittedName>
        <fullName evidence="2">Uncharacterized protein</fullName>
    </submittedName>
</protein>
<sequence length="102" mass="11383">MNGSFTLHTGLFQGSCPKFSCSQTKQSQSAYSDISLKAKQSTYSGVSLEKQLDEMNQKIQNAATSSRKTAQQNEPELLNYDKQNDTAVKQKVEQFVKSRVPD</sequence>
<gene>
    <name evidence="2" type="ORF">PHPALM_5902</name>
</gene>
<feature type="region of interest" description="Disordered" evidence="1">
    <location>
        <begin position="61"/>
        <end position="85"/>
    </location>
</feature>
<evidence type="ECO:0000256" key="1">
    <source>
        <dbReference type="SAM" id="MobiDB-lite"/>
    </source>
</evidence>
<reference evidence="2 3" key="1">
    <citation type="journal article" date="2017" name="Genome Biol. Evol.">
        <title>Phytophthora megakarya and P. palmivora, closely related causal agents of cacao black pod rot, underwent increases in genome sizes and gene numbers by different mechanisms.</title>
        <authorList>
            <person name="Ali S.S."/>
            <person name="Shao J."/>
            <person name="Lary D.J."/>
            <person name="Kronmiller B."/>
            <person name="Shen D."/>
            <person name="Strem M.D."/>
            <person name="Amoako-Attah I."/>
            <person name="Akrofi A.Y."/>
            <person name="Begoude B.A."/>
            <person name="Ten Hoopen G.M."/>
            <person name="Coulibaly K."/>
            <person name="Kebe B.I."/>
            <person name="Melnick R.L."/>
            <person name="Guiltinan M.J."/>
            <person name="Tyler B.M."/>
            <person name="Meinhardt L.W."/>
            <person name="Bailey B.A."/>
        </authorList>
    </citation>
    <scope>NUCLEOTIDE SEQUENCE [LARGE SCALE GENOMIC DNA]</scope>
    <source>
        <strain evidence="3">sbr112.9</strain>
    </source>
</reference>
<feature type="compositionally biased region" description="Polar residues" evidence="1">
    <location>
        <begin position="61"/>
        <end position="74"/>
    </location>
</feature>
<evidence type="ECO:0000313" key="2">
    <source>
        <dbReference type="EMBL" id="POM76822.1"/>
    </source>
</evidence>
<evidence type="ECO:0000313" key="3">
    <source>
        <dbReference type="Proteomes" id="UP000237271"/>
    </source>
</evidence>
<keyword evidence="3" id="KW-1185">Reference proteome</keyword>
<dbReference type="AlphaFoldDB" id="A0A2P4YG76"/>
<comment type="caution">
    <text evidence="2">The sequence shown here is derived from an EMBL/GenBank/DDBJ whole genome shotgun (WGS) entry which is preliminary data.</text>
</comment>